<dbReference type="RefSeq" id="WP_051913999.1">
    <property type="nucleotide sequence ID" value="NZ_JMQM01000001.1"/>
</dbReference>
<organism evidence="2 3">
    <name type="scientific">Nitratireductor basaltis</name>
    <dbReference type="NCBI Taxonomy" id="472175"/>
    <lineage>
        <taxon>Bacteria</taxon>
        <taxon>Pseudomonadati</taxon>
        <taxon>Pseudomonadota</taxon>
        <taxon>Alphaproteobacteria</taxon>
        <taxon>Hyphomicrobiales</taxon>
        <taxon>Phyllobacteriaceae</taxon>
        <taxon>Nitratireductor</taxon>
    </lineage>
</organism>
<gene>
    <name evidence="2" type="ORF">EL18_02064</name>
</gene>
<dbReference type="STRING" id="472175.EL18_02064"/>
<dbReference type="OrthoDB" id="7567573at2"/>
<protein>
    <recommendedName>
        <fullName evidence="1">Methyltransferase FkbM domain-containing protein</fullName>
    </recommendedName>
</protein>
<sequence length="297" mass="32335">MWAPDYGALFANCSATFDPKKVVQRHAANDIKPDQRYVTNFLGVRIDPKFFPGILDGQEGQVHPIPIPANWHADLAEWAAVLRAVDTARESFRAVELGCGWGCWLNCTGVAAKRSGLSVELIGVEGDSGHVQFAKEALEANGFAPSEYRIVHGIAASKHGKALFPNAGRSGYDWGASPIFSAGWRRAMNAASGKSHHTLETITVADLTAGSPIDLLHIDIQGGELDLVRGSLSDINRHVRRMVIGTHSREIEGVLIDLLSPAEWTLEIERPAIYRLSDEGAPELMVDGVQGWANRRL</sequence>
<reference evidence="2 3" key="1">
    <citation type="submission" date="2014-05" db="EMBL/GenBank/DDBJ databases">
        <title>Draft Genome Sequence of Nitratireductor basaltis Strain UMTGB225, A Marine Bacterium Isolated from Green Barrel Tunicate.</title>
        <authorList>
            <person name="Gan H.Y."/>
        </authorList>
    </citation>
    <scope>NUCLEOTIDE SEQUENCE [LARGE SCALE GENOMIC DNA]</scope>
    <source>
        <strain evidence="2 3">UMTGB225</strain>
    </source>
</reference>
<dbReference type="EMBL" id="JMQM01000001">
    <property type="protein sequence ID" value="KFB11022.1"/>
    <property type="molecule type" value="Genomic_DNA"/>
</dbReference>
<feature type="domain" description="Methyltransferase FkbM" evidence="1">
    <location>
        <begin position="106"/>
        <end position="244"/>
    </location>
</feature>
<keyword evidence="3" id="KW-1185">Reference proteome</keyword>
<accession>A0A084UDI6</accession>
<evidence type="ECO:0000259" key="1">
    <source>
        <dbReference type="Pfam" id="PF05050"/>
    </source>
</evidence>
<name>A0A084UDI6_9HYPH</name>
<evidence type="ECO:0000313" key="2">
    <source>
        <dbReference type="EMBL" id="KFB11022.1"/>
    </source>
</evidence>
<dbReference type="AlphaFoldDB" id="A0A084UDI6"/>
<dbReference type="SUPFAM" id="SSF53335">
    <property type="entry name" value="S-adenosyl-L-methionine-dependent methyltransferases"/>
    <property type="match status" value="1"/>
</dbReference>
<dbReference type="InterPro" id="IPR029063">
    <property type="entry name" value="SAM-dependent_MTases_sf"/>
</dbReference>
<proteinExistence type="predicted"/>
<dbReference type="Gene3D" id="3.40.50.150">
    <property type="entry name" value="Vaccinia Virus protein VP39"/>
    <property type="match status" value="1"/>
</dbReference>
<dbReference type="InterPro" id="IPR006342">
    <property type="entry name" value="FkbM_mtfrase"/>
</dbReference>
<comment type="caution">
    <text evidence="2">The sequence shown here is derived from an EMBL/GenBank/DDBJ whole genome shotgun (WGS) entry which is preliminary data.</text>
</comment>
<dbReference type="Proteomes" id="UP000053675">
    <property type="component" value="Unassembled WGS sequence"/>
</dbReference>
<evidence type="ECO:0000313" key="3">
    <source>
        <dbReference type="Proteomes" id="UP000053675"/>
    </source>
</evidence>
<dbReference type="eggNOG" id="COG2813">
    <property type="taxonomic scope" value="Bacteria"/>
</dbReference>
<dbReference type="Pfam" id="PF05050">
    <property type="entry name" value="Methyltransf_21"/>
    <property type="match status" value="1"/>
</dbReference>